<dbReference type="PANTHER" id="PTHR38596:SF1">
    <property type="entry name" value="UPF0114 PROTEIN YQHA"/>
    <property type="match status" value="1"/>
</dbReference>
<keyword evidence="6 7" id="KW-0472">Membrane</keyword>
<protein>
    <recommendedName>
        <fullName evidence="7">UPF0114 protein A9404_12960</fullName>
    </recommendedName>
</protein>
<dbReference type="OrthoDB" id="9783569at2"/>
<dbReference type="STRING" id="1860122.A9404_12960"/>
<keyword evidence="4 7" id="KW-0812">Transmembrane</keyword>
<evidence type="ECO:0000313" key="9">
    <source>
        <dbReference type="Proteomes" id="UP000078596"/>
    </source>
</evidence>
<evidence type="ECO:0000256" key="5">
    <source>
        <dbReference type="ARBA" id="ARBA00022989"/>
    </source>
</evidence>
<dbReference type="AlphaFoldDB" id="A0A191ZJZ7"/>
<dbReference type="RefSeq" id="WP_066102438.1">
    <property type="nucleotide sequence ID" value="NZ_CP016027.1"/>
</dbReference>
<dbReference type="InterPro" id="IPR020761">
    <property type="entry name" value="UPF0114_bac"/>
</dbReference>
<evidence type="ECO:0000256" key="7">
    <source>
        <dbReference type="HAMAP-Rule" id="MF_00143"/>
    </source>
</evidence>
<dbReference type="GO" id="GO:0005886">
    <property type="term" value="C:plasma membrane"/>
    <property type="evidence" value="ECO:0007669"/>
    <property type="project" value="UniProtKB-SubCell"/>
</dbReference>
<feature type="transmembrane region" description="Helical" evidence="7">
    <location>
        <begin position="33"/>
        <end position="51"/>
    </location>
</feature>
<gene>
    <name evidence="8" type="ORF">A9404_12960</name>
</gene>
<keyword evidence="5 7" id="KW-1133">Transmembrane helix</keyword>
<keyword evidence="9" id="KW-1185">Reference proteome</keyword>
<sequence length="184" mass="20673">MNQEPVRARAPSEQGQFKRIESGFEHFLFASRWLMAPIYLGLVVAMGVLLMKFGKEVWHLISHVQSMDEGQVIVGVLTLVDVSLLMNLLIIIMFSGYENFVSKMEDLHGHADRPDWMGSIGFSDLKIKLIGSMVAISGIELLKAFMNVDVLADRHLAWLIGIHVTFLFSGLIFAIMDKLQCGQH</sequence>
<accession>A0A191ZJZ7</accession>
<dbReference type="Pfam" id="PF03350">
    <property type="entry name" value="UPF0114"/>
    <property type="match status" value="1"/>
</dbReference>
<evidence type="ECO:0000256" key="4">
    <source>
        <dbReference type="ARBA" id="ARBA00022692"/>
    </source>
</evidence>
<dbReference type="Proteomes" id="UP000078596">
    <property type="component" value="Chromosome"/>
</dbReference>
<keyword evidence="3 7" id="KW-1003">Cell membrane</keyword>
<evidence type="ECO:0000256" key="6">
    <source>
        <dbReference type="ARBA" id="ARBA00023136"/>
    </source>
</evidence>
<evidence type="ECO:0000313" key="8">
    <source>
        <dbReference type="EMBL" id="ANJ68158.1"/>
    </source>
</evidence>
<evidence type="ECO:0000256" key="1">
    <source>
        <dbReference type="ARBA" id="ARBA00004651"/>
    </source>
</evidence>
<organism evidence="8 9">
    <name type="scientific">Halothiobacillus diazotrophicus</name>
    <dbReference type="NCBI Taxonomy" id="1860122"/>
    <lineage>
        <taxon>Bacteria</taxon>
        <taxon>Pseudomonadati</taxon>
        <taxon>Pseudomonadota</taxon>
        <taxon>Gammaproteobacteria</taxon>
        <taxon>Chromatiales</taxon>
        <taxon>Halothiobacillaceae</taxon>
        <taxon>Halothiobacillus</taxon>
    </lineage>
</organism>
<dbReference type="PANTHER" id="PTHR38596">
    <property type="entry name" value="UPF0114 PROTEIN YQHA"/>
    <property type="match status" value="1"/>
</dbReference>
<dbReference type="InterPro" id="IPR005134">
    <property type="entry name" value="UPF0114"/>
</dbReference>
<name>A0A191ZJZ7_9GAMM</name>
<proteinExistence type="inferred from homology"/>
<dbReference type="HAMAP" id="MF_00143">
    <property type="entry name" value="UPF0114"/>
    <property type="match status" value="1"/>
</dbReference>
<dbReference type="KEGG" id="haz:A9404_12960"/>
<comment type="subcellular location">
    <subcellularLocation>
        <location evidence="1 7">Cell membrane</location>
        <topology evidence="1 7">Multi-pass membrane protein</topology>
    </subcellularLocation>
</comment>
<dbReference type="NCBIfam" id="TIGR00645">
    <property type="entry name" value="HI0507"/>
    <property type="match status" value="1"/>
</dbReference>
<evidence type="ECO:0000256" key="3">
    <source>
        <dbReference type="ARBA" id="ARBA00022475"/>
    </source>
</evidence>
<comment type="similarity">
    <text evidence="2 7">Belongs to the UPF0114 family.</text>
</comment>
<reference evidence="8 9" key="1">
    <citation type="submission" date="2016-06" db="EMBL/GenBank/DDBJ databases">
        <title>Insight into the functional genes involving in sulfur oxidation in Pearl River water.</title>
        <authorList>
            <person name="Luo J."/>
            <person name="Tan X."/>
            <person name="Lin W."/>
        </authorList>
    </citation>
    <scope>NUCLEOTIDE SEQUENCE [LARGE SCALE GENOMIC DNA]</scope>
    <source>
        <strain evidence="8 9">LS2</strain>
    </source>
</reference>
<dbReference type="EMBL" id="CP016027">
    <property type="protein sequence ID" value="ANJ68158.1"/>
    <property type="molecule type" value="Genomic_DNA"/>
</dbReference>
<feature type="transmembrane region" description="Helical" evidence="7">
    <location>
        <begin position="156"/>
        <end position="176"/>
    </location>
</feature>
<feature type="transmembrane region" description="Helical" evidence="7">
    <location>
        <begin position="72"/>
        <end position="97"/>
    </location>
</feature>
<evidence type="ECO:0000256" key="2">
    <source>
        <dbReference type="ARBA" id="ARBA00005774"/>
    </source>
</evidence>